<gene>
    <name evidence="1" type="ORF">HNY73_014963</name>
</gene>
<dbReference type="AlphaFoldDB" id="A0A8T0ES69"/>
<comment type="caution">
    <text evidence="1">The sequence shown here is derived from an EMBL/GenBank/DDBJ whole genome shotgun (WGS) entry which is preliminary data.</text>
</comment>
<accession>A0A8T0ES69</accession>
<dbReference type="EMBL" id="JABXBU010002072">
    <property type="protein sequence ID" value="KAF8778221.1"/>
    <property type="molecule type" value="Genomic_DNA"/>
</dbReference>
<keyword evidence="2" id="KW-1185">Reference proteome</keyword>
<dbReference type="Proteomes" id="UP000807504">
    <property type="component" value="Unassembled WGS sequence"/>
</dbReference>
<evidence type="ECO:0000313" key="2">
    <source>
        <dbReference type="Proteomes" id="UP000807504"/>
    </source>
</evidence>
<protein>
    <submittedName>
        <fullName evidence="1">Uncharacterized protein</fullName>
    </submittedName>
</protein>
<organism evidence="1 2">
    <name type="scientific">Argiope bruennichi</name>
    <name type="common">Wasp spider</name>
    <name type="synonym">Aranea bruennichi</name>
    <dbReference type="NCBI Taxonomy" id="94029"/>
    <lineage>
        <taxon>Eukaryota</taxon>
        <taxon>Metazoa</taxon>
        <taxon>Ecdysozoa</taxon>
        <taxon>Arthropoda</taxon>
        <taxon>Chelicerata</taxon>
        <taxon>Arachnida</taxon>
        <taxon>Araneae</taxon>
        <taxon>Araneomorphae</taxon>
        <taxon>Entelegynae</taxon>
        <taxon>Araneoidea</taxon>
        <taxon>Araneidae</taxon>
        <taxon>Argiope</taxon>
    </lineage>
</organism>
<proteinExistence type="predicted"/>
<sequence length="139" mass="15451">MMQPRPATLLLRPTTVLGVPSLSVTKALPHRRPDTLRVEAFLDKTAPTLEGNVAIVKNMVNCARVRRILDNLGSEASRSRVRVLKGWKNPTTINGANTRKNCCSLSFKWQRRKACARIPPLDPLINDGSTDANGYLFNE</sequence>
<reference evidence="1" key="1">
    <citation type="journal article" date="2020" name="bioRxiv">
        <title>Chromosome-level reference genome of the European wasp spider Argiope bruennichi: a resource for studies on range expansion and evolutionary adaptation.</title>
        <authorList>
            <person name="Sheffer M.M."/>
            <person name="Hoppe A."/>
            <person name="Krehenwinkel H."/>
            <person name="Uhl G."/>
            <person name="Kuss A.W."/>
            <person name="Jensen L."/>
            <person name="Jensen C."/>
            <person name="Gillespie R.G."/>
            <person name="Hoff K.J."/>
            <person name="Prost S."/>
        </authorList>
    </citation>
    <scope>NUCLEOTIDE SEQUENCE</scope>
</reference>
<name>A0A8T0ES69_ARGBR</name>
<reference evidence="1" key="2">
    <citation type="submission" date="2020-06" db="EMBL/GenBank/DDBJ databases">
        <authorList>
            <person name="Sheffer M."/>
        </authorList>
    </citation>
    <scope>NUCLEOTIDE SEQUENCE</scope>
</reference>
<evidence type="ECO:0000313" key="1">
    <source>
        <dbReference type="EMBL" id="KAF8778221.1"/>
    </source>
</evidence>